<keyword evidence="1" id="KW-0677">Repeat</keyword>
<dbReference type="PANTHER" id="PTHR23049">
    <property type="entry name" value="MYOSIN REGULATORY LIGHT CHAIN 2"/>
    <property type="match status" value="1"/>
</dbReference>
<sequence>MEENDNTPSQRDILDVNTGVQRHFLITEVSGFTTSTEASVLEDDVEKARDGTGVEERRDERVEEGRDERVVEEGMNERVTGTKDGTDIEKTTSSESDATQSATRHEEMVDGHRNHSVQADATSEKNNIENVEKSGITIEGNTTAQVTPPPPEKVRSKLAQELDRLQEQDDIREERAKRKFRRDVRRTKRAMDKALIEKGVELYPDIDKTKAAIKKVQTDEEKFALTKDRAKLDAETDKLKHEIDDKFGILLREKRPDITSLAENVFSRTRGDSEFPSHITRVLTRSEIEDLRLVFGMFDVKGKGYINDKDIKRIVKMLGFRASTKVFDGMIRELAGDTGRVSFVNFLEFIIKSQGEGPDPFDEIKQAFELLDEGEKGFVTFEDLRQAVDDNKLTFSNQMLKEMMQDADKSGDGKLTLQEYTQIMLHTSRFKFA</sequence>
<keyword evidence="4" id="KW-0505">Motor protein</keyword>
<dbReference type="FunFam" id="1.10.238.10:FF:000001">
    <property type="entry name" value="Calmodulin 1"/>
    <property type="match status" value="1"/>
</dbReference>
<accession>A0A210QAY5</accession>
<dbReference type="Gene3D" id="1.10.238.10">
    <property type="entry name" value="EF-hand"/>
    <property type="match status" value="2"/>
</dbReference>
<keyword evidence="10" id="KW-1185">Reference proteome</keyword>
<dbReference type="GO" id="GO:0005509">
    <property type="term" value="F:calcium ion binding"/>
    <property type="evidence" value="ECO:0007669"/>
    <property type="project" value="InterPro"/>
</dbReference>
<evidence type="ECO:0000256" key="6">
    <source>
        <dbReference type="ARBA" id="ARBA00049593"/>
    </source>
</evidence>
<dbReference type="PROSITE" id="PS00018">
    <property type="entry name" value="EF_HAND_1"/>
    <property type="match status" value="1"/>
</dbReference>
<evidence type="ECO:0000256" key="5">
    <source>
        <dbReference type="ARBA" id="ARBA00023179"/>
    </source>
</evidence>
<name>A0A210QAY5_MIZYE</name>
<proteinExistence type="predicted"/>
<comment type="caution">
    <text evidence="9">The sequence shown here is derived from an EMBL/GenBank/DDBJ whole genome shotgun (WGS) entry which is preliminary data.</text>
</comment>
<keyword evidence="5" id="KW-0514">Muscle protein</keyword>
<dbReference type="Proteomes" id="UP000242188">
    <property type="component" value="Unassembled WGS sequence"/>
</dbReference>
<evidence type="ECO:0000256" key="2">
    <source>
        <dbReference type="ARBA" id="ARBA00022837"/>
    </source>
</evidence>
<dbReference type="InterPro" id="IPR002048">
    <property type="entry name" value="EF_hand_dom"/>
</dbReference>
<feature type="compositionally biased region" description="Basic and acidic residues" evidence="7">
    <location>
        <begin position="46"/>
        <end position="92"/>
    </location>
</feature>
<evidence type="ECO:0000313" key="10">
    <source>
        <dbReference type="Proteomes" id="UP000242188"/>
    </source>
</evidence>
<feature type="region of interest" description="Disordered" evidence="7">
    <location>
        <begin position="43"/>
        <end position="120"/>
    </location>
</feature>
<feature type="compositionally biased region" description="Polar residues" evidence="7">
    <location>
        <begin position="93"/>
        <end position="102"/>
    </location>
</feature>
<evidence type="ECO:0000256" key="4">
    <source>
        <dbReference type="ARBA" id="ARBA00023175"/>
    </source>
</evidence>
<dbReference type="SUPFAM" id="SSF47473">
    <property type="entry name" value="EF-hand"/>
    <property type="match status" value="1"/>
</dbReference>
<dbReference type="InterPro" id="IPR050403">
    <property type="entry name" value="Myosin_RLC"/>
</dbReference>
<dbReference type="EMBL" id="NEDP02004373">
    <property type="protein sequence ID" value="OWF45892.1"/>
    <property type="molecule type" value="Genomic_DNA"/>
</dbReference>
<gene>
    <name evidence="9" type="ORF">KP79_PYT07288</name>
</gene>
<dbReference type="InterPro" id="IPR018247">
    <property type="entry name" value="EF_Hand_1_Ca_BS"/>
</dbReference>
<feature type="domain" description="EF-hand" evidence="8">
    <location>
        <begin position="395"/>
        <end position="430"/>
    </location>
</feature>
<feature type="domain" description="EF-hand" evidence="8">
    <location>
        <begin position="286"/>
        <end position="321"/>
    </location>
</feature>
<organism evidence="9 10">
    <name type="scientific">Mizuhopecten yessoensis</name>
    <name type="common">Japanese scallop</name>
    <name type="synonym">Patinopecten yessoensis</name>
    <dbReference type="NCBI Taxonomy" id="6573"/>
    <lineage>
        <taxon>Eukaryota</taxon>
        <taxon>Metazoa</taxon>
        <taxon>Spiralia</taxon>
        <taxon>Lophotrochozoa</taxon>
        <taxon>Mollusca</taxon>
        <taxon>Bivalvia</taxon>
        <taxon>Autobranchia</taxon>
        <taxon>Pteriomorphia</taxon>
        <taxon>Pectinida</taxon>
        <taxon>Pectinoidea</taxon>
        <taxon>Pectinidae</taxon>
        <taxon>Mizuhopecten</taxon>
    </lineage>
</organism>
<reference evidence="9 10" key="1">
    <citation type="journal article" date="2017" name="Nat. Ecol. Evol.">
        <title>Scallop genome provides insights into evolution of bilaterian karyotype and development.</title>
        <authorList>
            <person name="Wang S."/>
            <person name="Zhang J."/>
            <person name="Jiao W."/>
            <person name="Li J."/>
            <person name="Xun X."/>
            <person name="Sun Y."/>
            <person name="Guo X."/>
            <person name="Huan P."/>
            <person name="Dong B."/>
            <person name="Zhang L."/>
            <person name="Hu X."/>
            <person name="Sun X."/>
            <person name="Wang J."/>
            <person name="Zhao C."/>
            <person name="Wang Y."/>
            <person name="Wang D."/>
            <person name="Huang X."/>
            <person name="Wang R."/>
            <person name="Lv J."/>
            <person name="Li Y."/>
            <person name="Zhang Z."/>
            <person name="Liu B."/>
            <person name="Lu W."/>
            <person name="Hui Y."/>
            <person name="Liang J."/>
            <person name="Zhou Z."/>
            <person name="Hou R."/>
            <person name="Li X."/>
            <person name="Liu Y."/>
            <person name="Li H."/>
            <person name="Ning X."/>
            <person name="Lin Y."/>
            <person name="Zhao L."/>
            <person name="Xing Q."/>
            <person name="Dou J."/>
            <person name="Li Y."/>
            <person name="Mao J."/>
            <person name="Guo H."/>
            <person name="Dou H."/>
            <person name="Li T."/>
            <person name="Mu C."/>
            <person name="Jiang W."/>
            <person name="Fu Q."/>
            <person name="Fu X."/>
            <person name="Miao Y."/>
            <person name="Liu J."/>
            <person name="Yu Q."/>
            <person name="Li R."/>
            <person name="Liao H."/>
            <person name="Li X."/>
            <person name="Kong Y."/>
            <person name="Jiang Z."/>
            <person name="Chourrout D."/>
            <person name="Li R."/>
            <person name="Bao Z."/>
        </authorList>
    </citation>
    <scope>NUCLEOTIDE SEQUENCE [LARGE SCALE GENOMIC DNA]</scope>
    <source>
        <strain evidence="9 10">PY_sf001</strain>
    </source>
</reference>
<keyword evidence="2" id="KW-0106">Calcium</keyword>
<dbReference type="CDD" id="cd00051">
    <property type="entry name" value="EFh"/>
    <property type="match status" value="1"/>
</dbReference>
<comment type="function">
    <text evidence="6">In molluscan muscle, calcium regulation is associated with myosin rather than with actin. Muscle myosin contains two types of light chains: the catalytic light chain, essential for ATPase activity, and the regulatory light chain, a calcium-binding protein responsible for Ca(2+) dependent binding and Ca(2+) dependent Mg-ATPase activity.</text>
</comment>
<dbReference type="OrthoDB" id="343296at2759"/>
<dbReference type="InterPro" id="IPR011992">
    <property type="entry name" value="EF-hand-dom_pair"/>
</dbReference>
<keyword evidence="3" id="KW-0518">Myosin</keyword>
<dbReference type="SMART" id="SM00054">
    <property type="entry name" value="EFh"/>
    <property type="match status" value="3"/>
</dbReference>
<evidence type="ECO:0000259" key="8">
    <source>
        <dbReference type="PROSITE" id="PS50222"/>
    </source>
</evidence>
<dbReference type="Pfam" id="PF13499">
    <property type="entry name" value="EF-hand_7"/>
    <property type="match status" value="1"/>
</dbReference>
<feature type="domain" description="EF-hand" evidence="8">
    <location>
        <begin position="359"/>
        <end position="394"/>
    </location>
</feature>
<evidence type="ECO:0000256" key="3">
    <source>
        <dbReference type="ARBA" id="ARBA00023123"/>
    </source>
</evidence>
<dbReference type="GO" id="GO:0016459">
    <property type="term" value="C:myosin complex"/>
    <property type="evidence" value="ECO:0007669"/>
    <property type="project" value="UniProtKB-KW"/>
</dbReference>
<dbReference type="AlphaFoldDB" id="A0A210QAY5"/>
<evidence type="ECO:0000256" key="1">
    <source>
        <dbReference type="ARBA" id="ARBA00022737"/>
    </source>
</evidence>
<protein>
    <submittedName>
        <fullName evidence="9">Centrin-1</fullName>
    </submittedName>
</protein>
<feature type="compositionally biased region" description="Basic and acidic residues" evidence="7">
    <location>
        <begin position="103"/>
        <end position="113"/>
    </location>
</feature>
<evidence type="ECO:0000313" key="9">
    <source>
        <dbReference type="EMBL" id="OWF45892.1"/>
    </source>
</evidence>
<dbReference type="PROSITE" id="PS50222">
    <property type="entry name" value="EF_HAND_2"/>
    <property type="match status" value="3"/>
</dbReference>
<dbReference type="STRING" id="6573.A0A210QAY5"/>
<evidence type="ECO:0000256" key="7">
    <source>
        <dbReference type="SAM" id="MobiDB-lite"/>
    </source>
</evidence>